<keyword evidence="1 4" id="KW-0349">Heme</keyword>
<dbReference type="OrthoDB" id="9765171at2"/>
<dbReference type="Pfam" id="PF13442">
    <property type="entry name" value="Cytochrome_CBB3"/>
    <property type="match status" value="1"/>
</dbReference>
<name>A0A1I6JG01_9GAMM</name>
<evidence type="ECO:0000256" key="4">
    <source>
        <dbReference type="PROSITE-ProRule" id="PRU00433"/>
    </source>
</evidence>
<dbReference type="AlphaFoldDB" id="A0A1I6JG01"/>
<organism evidence="6 7">
    <name type="scientific">Marinobacter daqiaonensis</name>
    <dbReference type="NCBI Taxonomy" id="650891"/>
    <lineage>
        <taxon>Bacteria</taxon>
        <taxon>Pseudomonadati</taxon>
        <taxon>Pseudomonadota</taxon>
        <taxon>Gammaproteobacteria</taxon>
        <taxon>Pseudomonadales</taxon>
        <taxon>Marinobacteraceae</taxon>
        <taxon>Marinobacter</taxon>
    </lineage>
</organism>
<keyword evidence="7" id="KW-1185">Reference proteome</keyword>
<dbReference type="GO" id="GO:0020037">
    <property type="term" value="F:heme binding"/>
    <property type="evidence" value="ECO:0007669"/>
    <property type="project" value="InterPro"/>
</dbReference>
<evidence type="ECO:0000313" key="6">
    <source>
        <dbReference type="EMBL" id="SFR77878.1"/>
    </source>
</evidence>
<evidence type="ECO:0000313" key="7">
    <source>
        <dbReference type="Proteomes" id="UP000198644"/>
    </source>
</evidence>
<dbReference type="Gene3D" id="1.10.760.10">
    <property type="entry name" value="Cytochrome c-like domain"/>
    <property type="match status" value="1"/>
</dbReference>
<evidence type="ECO:0000256" key="1">
    <source>
        <dbReference type="ARBA" id="ARBA00022617"/>
    </source>
</evidence>
<dbReference type="InterPro" id="IPR009056">
    <property type="entry name" value="Cyt_c-like_dom"/>
</dbReference>
<evidence type="ECO:0000256" key="2">
    <source>
        <dbReference type="ARBA" id="ARBA00022723"/>
    </source>
</evidence>
<protein>
    <submittedName>
        <fullName evidence="6">Cytochrome C oxidase, cbb3-type, subunit III</fullName>
    </submittedName>
</protein>
<evidence type="ECO:0000256" key="3">
    <source>
        <dbReference type="ARBA" id="ARBA00023004"/>
    </source>
</evidence>
<sequence>MKFLAGVLTTLIAGAVVAAVIVFGGFYNVAASEGHSAVGNWLLHTTMHYSVESRAEGMTVPANLVSDDRVQRGARAYDEMCASCHLKPGQEESVIHTGLTPTPPRLDRPGHWSAAEQFWIVSNGIKMTGMPAWGPTHSEEELWEVVAFLQRLPELSEDEYSALVKTVPEGHEGHDHTH</sequence>
<dbReference type="GO" id="GO:0046872">
    <property type="term" value="F:metal ion binding"/>
    <property type="evidence" value="ECO:0007669"/>
    <property type="project" value="UniProtKB-KW"/>
</dbReference>
<evidence type="ECO:0000259" key="5">
    <source>
        <dbReference type="PROSITE" id="PS51007"/>
    </source>
</evidence>
<accession>A0A1I6JG01</accession>
<proteinExistence type="predicted"/>
<dbReference type="Proteomes" id="UP000198644">
    <property type="component" value="Unassembled WGS sequence"/>
</dbReference>
<dbReference type="InterPro" id="IPR036909">
    <property type="entry name" value="Cyt_c-like_dom_sf"/>
</dbReference>
<gene>
    <name evidence="6" type="ORF">SAMN05216203_2984</name>
</gene>
<dbReference type="STRING" id="650891.SAMN05216203_2984"/>
<dbReference type="PROSITE" id="PS51007">
    <property type="entry name" value="CYTC"/>
    <property type="match status" value="1"/>
</dbReference>
<dbReference type="SUPFAM" id="SSF46626">
    <property type="entry name" value="Cytochrome c"/>
    <property type="match status" value="1"/>
</dbReference>
<dbReference type="GO" id="GO:0009055">
    <property type="term" value="F:electron transfer activity"/>
    <property type="evidence" value="ECO:0007669"/>
    <property type="project" value="InterPro"/>
</dbReference>
<reference evidence="6 7" key="1">
    <citation type="submission" date="2016-10" db="EMBL/GenBank/DDBJ databases">
        <authorList>
            <person name="de Groot N.N."/>
        </authorList>
    </citation>
    <scope>NUCLEOTIDE SEQUENCE [LARGE SCALE GENOMIC DNA]</scope>
    <source>
        <strain evidence="6 7">CGMCC 1.9167</strain>
    </source>
</reference>
<keyword evidence="2 4" id="KW-0479">Metal-binding</keyword>
<dbReference type="RefSeq" id="WP_092014787.1">
    <property type="nucleotide sequence ID" value="NZ_FOYW01000002.1"/>
</dbReference>
<feature type="domain" description="Cytochrome c" evidence="5">
    <location>
        <begin position="68"/>
        <end position="153"/>
    </location>
</feature>
<keyword evidence="3 4" id="KW-0408">Iron</keyword>
<dbReference type="EMBL" id="FOYW01000002">
    <property type="protein sequence ID" value="SFR77878.1"/>
    <property type="molecule type" value="Genomic_DNA"/>
</dbReference>